<sequence length="63" mass="7498">MNEKRDIWISARAYALWEENGRINGHDNEHWLQAVREYELMMQTRASPDGSEILAIRKHEETT</sequence>
<gene>
    <name evidence="1" type="ORF">ATO67_13560</name>
</gene>
<name>A0A135NXY3_9HYPH</name>
<dbReference type="EMBL" id="LNUW01000038">
    <property type="protein sequence ID" value="KXG84041.1"/>
    <property type="molecule type" value="Genomic_DNA"/>
</dbReference>
<evidence type="ECO:0008006" key="3">
    <source>
        <dbReference type="Google" id="ProtNLM"/>
    </source>
</evidence>
<evidence type="ECO:0000313" key="2">
    <source>
        <dbReference type="Proteomes" id="UP000070498"/>
    </source>
</evidence>
<proteinExistence type="predicted"/>
<evidence type="ECO:0000313" key="1">
    <source>
        <dbReference type="EMBL" id="KXG84041.1"/>
    </source>
</evidence>
<dbReference type="Pfam" id="PF11154">
    <property type="entry name" value="DUF2934"/>
    <property type="match status" value="1"/>
</dbReference>
<dbReference type="GeneID" id="300442146"/>
<comment type="caution">
    <text evidence="1">The sequence shown here is derived from an EMBL/GenBank/DDBJ whole genome shotgun (WGS) entry which is preliminary data.</text>
</comment>
<dbReference type="InterPro" id="IPR021327">
    <property type="entry name" value="DUF2934"/>
</dbReference>
<dbReference type="RefSeq" id="WP_067649921.1">
    <property type="nucleotide sequence ID" value="NZ_KQ961030.1"/>
</dbReference>
<protein>
    <recommendedName>
        <fullName evidence="3">DUF2934 domain-containing protein</fullName>
    </recommendedName>
</protein>
<dbReference type="Proteomes" id="UP000070498">
    <property type="component" value="Unassembled WGS sequence"/>
</dbReference>
<dbReference type="AlphaFoldDB" id="A0A135NXY3"/>
<accession>A0A135NXY3</accession>
<reference evidence="1 2" key="1">
    <citation type="submission" date="2015-11" db="EMBL/GenBank/DDBJ databases">
        <title>Draft genome sequence of Agrobacterium sp. R89-1.</title>
        <authorList>
            <person name="Zahradnik J."/>
            <person name="Kyslikova E."/>
            <person name="Palyzova A."/>
            <person name="Kyslik P."/>
        </authorList>
    </citation>
    <scope>NUCLEOTIDE SEQUENCE [LARGE SCALE GENOMIC DNA]</scope>
    <source>
        <strain evidence="1 2">R89-1</strain>
    </source>
</reference>
<organism evidence="1 2">
    <name type="scientific">Agrobacterium bohemicum</name>
    <dbReference type="NCBI Taxonomy" id="2052828"/>
    <lineage>
        <taxon>Bacteria</taxon>
        <taxon>Pseudomonadati</taxon>
        <taxon>Pseudomonadota</taxon>
        <taxon>Alphaproteobacteria</taxon>
        <taxon>Hyphomicrobiales</taxon>
        <taxon>Rhizobiaceae</taxon>
        <taxon>Rhizobium/Agrobacterium group</taxon>
        <taxon>Agrobacterium</taxon>
    </lineage>
</organism>
<keyword evidence="2" id="KW-1185">Reference proteome</keyword>